<dbReference type="EMBL" id="BKCJ010004298">
    <property type="protein sequence ID" value="GEU60199.1"/>
    <property type="molecule type" value="Genomic_DNA"/>
</dbReference>
<proteinExistence type="predicted"/>
<protein>
    <submittedName>
        <fullName evidence="2">Uncharacterized protein</fullName>
    </submittedName>
</protein>
<reference evidence="2" key="1">
    <citation type="journal article" date="2019" name="Sci. Rep.">
        <title>Draft genome of Tanacetum cinerariifolium, the natural source of mosquito coil.</title>
        <authorList>
            <person name="Yamashiro T."/>
            <person name="Shiraishi A."/>
            <person name="Satake H."/>
            <person name="Nakayama K."/>
        </authorList>
    </citation>
    <scope>NUCLEOTIDE SEQUENCE</scope>
</reference>
<feature type="region of interest" description="Disordered" evidence="1">
    <location>
        <begin position="65"/>
        <end position="103"/>
    </location>
</feature>
<dbReference type="AlphaFoldDB" id="A0A6L2LGL9"/>
<feature type="compositionally biased region" description="Basic and acidic residues" evidence="1">
    <location>
        <begin position="65"/>
        <end position="83"/>
    </location>
</feature>
<name>A0A6L2LGL9_TANCI</name>
<accession>A0A6L2LGL9</accession>
<evidence type="ECO:0000313" key="2">
    <source>
        <dbReference type="EMBL" id="GEU60199.1"/>
    </source>
</evidence>
<gene>
    <name evidence="2" type="ORF">Tci_032177</name>
</gene>
<feature type="compositionally biased region" description="Acidic residues" evidence="1">
    <location>
        <begin position="84"/>
        <end position="103"/>
    </location>
</feature>
<organism evidence="2">
    <name type="scientific">Tanacetum cinerariifolium</name>
    <name type="common">Dalmatian daisy</name>
    <name type="synonym">Chrysanthemum cinerariifolium</name>
    <dbReference type="NCBI Taxonomy" id="118510"/>
    <lineage>
        <taxon>Eukaryota</taxon>
        <taxon>Viridiplantae</taxon>
        <taxon>Streptophyta</taxon>
        <taxon>Embryophyta</taxon>
        <taxon>Tracheophyta</taxon>
        <taxon>Spermatophyta</taxon>
        <taxon>Magnoliopsida</taxon>
        <taxon>eudicotyledons</taxon>
        <taxon>Gunneridae</taxon>
        <taxon>Pentapetalae</taxon>
        <taxon>asterids</taxon>
        <taxon>campanulids</taxon>
        <taxon>Asterales</taxon>
        <taxon>Asteraceae</taxon>
        <taxon>Asteroideae</taxon>
        <taxon>Anthemideae</taxon>
        <taxon>Anthemidinae</taxon>
        <taxon>Tanacetum</taxon>
    </lineage>
</organism>
<evidence type="ECO:0000256" key="1">
    <source>
        <dbReference type="SAM" id="MobiDB-lite"/>
    </source>
</evidence>
<sequence length="103" mass="11502">MSSVSHIFVLSCFDDDESTRSSIPCIIQTDSEDEDANFPAVPPSLSPDYVLALPDYTLNFDLDFEPFKEDPQEADLKAYSKEEPTEDDTSDEDSMDADEPLQA</sequence>
<comment type="caution">
    <text evidence="2">The sequence shown here is derived from an EMBL/GenBank/DDBJ whole genome shotgun (WGS) entry which is preliminary data.</text>
</comment>